<proteinExistence type="predicted"/>
<keyword evidence="1" id="KW-1133">Transmembrane helix</keyword>
<keyword evidence="3" id="KW-1185">Reference proteome</keyword>
<keyword evidence="1" id="KW-0472">Membrane</keyword>
<dbReference type="Proteomes" id="UP000198642">
    <property type="component" value="Unassembled WGS sequence"/>
</dbReference>
<gene>
    <name evidence="2" type="ORF">SAMN04488072_102245</name>
</gene>
<evidence type="ECO:0000256" key="1">
    <source>
        <dbReference type="SAM" id="Phobius"/>
    </source>
</evidence>
<dbReference type="AlphaFoldDB" id="A0A1I0W5N8"/>
<evidence type="ECO:0000313" key="2">
    <source>
        <dbReference type="EMBL" id="SFA84059.1"/>
    </source>
</evidence>
<dbReference type="EMBL" id="FOJW01000002">
    <property type="protein sequence ID" value="SFA84059.1"/>
    <property type="molecule type" value="Genomic_DNA"/>
</dbReference>
<protein>
    <submittedName>
        <fullName evidence="2">Uncharacterized protein</fullName>
    </submittedName>
</protein>
<feature type="transmembrane region" description="Helical" evidence="1">
    <location>
        <begin position="30"/>
        <end position="52"/>
    </location>
</feature>
<keyword evidence="1" id="KW-0812">Transmembrane</keyword>
<name>A0A1I0W5N8_9BACI</name>
<sequence length="80" mass="9141">MFIKQKSDKQSKVYPSAEIYIAKMDYLGRLLIPFTLVISQPLFPVVLMRYMLSHQSVLHESIVQPHPSPFYSQSAAVKDG</sequence>
<evidence type="ECO:0000313" key="3">
    <source>
        <dbReference type="Proteomes" id="UP000198642"/>
    </source>
</evidence>
<accession>A0A1I0W5N8</accession>
<organism evidence="2 3">
    <name type="scientific">Lentibacillus halodurans</name>
    <dbReference type="NCBI Taxonomy" id="237679"/>
    <lineage>
        <taxon>Bacteria</taxon>
        <taxon>Bacillati</taxon>
        <taxon>Bacillota</taxon>
        <taxon>Bacilli</taxon>
        <taxon>Bacillales</taxon>
        <taxon>Bacillaceae</taxon>
        <taxon>Lentibacillus</taxon>
    </lineage>
</organism>
<reference evidence="2 3" key="1">
    <citation type="submission" date="2016-10" db="EMBL/GenBank/DDBJ databases">
        <authorList>
            <person name="de Groot N.N."/>
        </authorList>
    </citation>
    <scope>NUCLEOTIDE SEQUENCE [LARGE SCALE GENOMIC DNA]</scope>
    <source>
        <strain evidence="2 3">CGMCC 1.3702</strain>
    </source>
</reference>